<keyword evidence="8 12" id="KW-0862">Zinc</keyword>
<protein>
    <recommendedName>
        <fullName evidence="12">Protease HtpX homolog</fullName>
        <ecNumber evidence="12">3.4.24.-</ecNumber>
    </recommendedName>
</protein>
<dbReference type="GO" id="GO:0008270">
    <property type="term" value="F:zinc ion binding"/>
    <property type="evidence" value="ECO:0007669"/>
    <property type="project" value="UniProtKB-UniRule"/>
</dbReference>
<name>A0AAU8H297_9BACT</name>
<dbReference type="GO" id="GO:0005886">
    <property type="term" value="C:plasma membrane"/>
    <property type="evidence" value="ECO:0007669"/>
    <property type="project" value="UniProtKB-SubCell"/>
</dbReference>
<evidence type="ECO:0000256" key="1">
    <source>
        <dbReference type="ARBA" id="ARBA00004651"/>
    </source>
</evidence>
<dbReference type="EMBL" id="CP144374">
    <property type="protein sequence ID" value="XCH47898.1"/>
    <property type="molecule type" value="Genomic_DNA"/>
</dbReference>
<keyword evidence="5 12" id="KW-0812">Transmembrane</keyword>
<evidence type="ECO:0000259" key="13">
    <source>
        <dbReference type="Pfam" id="PF01435"/>
    </source>
</evidence>
<dbReference type="Pfam" id="PF01435">
    <property type="entry name" value="Peptidase_M48"/>
    <property type="match status" value="1"/>
</dbReference>
<evidence type="ECO:0000313" key="14">
    <source>
        <dbReference type="EMBL" id="XCH47898.1"/>
    </source>
</evidence>
<feature type="transmembrane region" description="Helical" evidence="12">
    <location>
        <begin position="140"/>
        <end position="160"/>
    </location>
</feature>
<keyword evidence="3 12" id="KW-1003">Cell membrane</keyword>
<evidence type="ECO:0000256" key="12">
    <source>
        <dbReference type="HAMAP-Rule" id="MF_00188"/>
    </source>
</evidence>
<dbReference type="PANTHER" id="PTHR43221:SF1">
    <property type="entry name" value="PROTEASE HTPX"/>
    <property type="match status" value="1"/>
</dbReference>
<evidence type="ECO:0000256" key="11">
    <source>
        <dbReference type="ARBA" id="ARBA00023136"/>
    </source>
</evidence>
<sequence>MNTLKTMVLMVFLTVFFIFVGSVIGGKHGATIALIMAFGMNFFAYFFSHKVVLAMYGAKEVTEAEAPELYSIVRRLSQRAGLPMPKVYIIDSEQPNAFATGRSPKHGVVAVTTGIMRILSREELEGVIGHELSHIKHRDILISTIAATIAGAISYLAQMAQWAMIFGRASDDEEGGSHPIVTLLMLIIAPLVAMIIQLAISRAREYEADAGGARLTGNPLYLANALRKLHYASQAIPMDANPGTAHMFIVNPLSGRSLMKLFSTHPPIEERIARLEAMAKGLY</sequence>
<keyword evidence="11 12" id="KW-0472">Membrane</keyword>
<comment type="cofactor">
    <cofactor evidence="12">
        <name>Zn(2+)</name>
        <dbReference type="ChEBI" id="CHEBI:29105"/>
    </cofactor>
    <text evidence="12">Binds 1 zinc ion per subunit.</text>
</comment>
<proteinExistence type="inferred from homology"/>
<organism evidence="14">
    <name type="scientific">Thermodesulfovibrio obliviosus</name>
    <dbReference type="NCBI Taxonomy" id="3118332"/>
    <lineage>
        <taxon>Bacteria</taxon>
        <taxon>Pseudomonadati</taxon>
        <taxon>Nitrospirota</taxon>
        <taxon>Thermodesulfovibrionia</taxon>
        <taxon>Thermodesulfovibrionales</taxon>
        <taxon>Thermodesulfovibrionaceae</taxon>
        <taxon>Thermodesulfovibrio</taxon>
    </lineage>
</organism>
<evidence type="ECO:0000256" key="8">
    <source>
        <dbReference type="ARBA" id="ARBA00022833"/>
    </source>
</evidence>
<evidence type="ECO:0000256" key="10">
    <source>
        <dbReference type="ARBA" id="ARBA00023049"/>
    </source>
</evidence>
<dbReference type="NCBIfam" id="NF002826">
    <property type="entry name" value="PRK03001.1"/>
    <property type="match status" value="1"/>
</dbReference>
<dbReference type="RefSeq" id="WP_353685556.1">
    <property type="nucleotide sequence ID" value="NZ_CP144374.1"/>
</dbReference>
<reference evidence="14" key="1">
    <citation type="submission" date="2024-01" db="EMBL/GenBank/DDBJ databases">
        <title>The first autotrophic representatives of the genus Thermodesulfovibrio.</title>
        <authorList>
            <person name="Maltseva A.I."/>
            <person name="Elcheninov A.G."/>
            <person name="Kublanov I.V."/>
            <person name="Lebedinsky A.V."/>
            <person name="Frolov E.N."/>
        </authorList>
    </citation>
    <scope>NUCLEOTIDE SEQUENCE</scope>
    <source>
        <strain evidence="14">3462-1</strain>
    </source>
</reference>
<accession>A0AAU8H297</accession>
<dbReference type="InterPro" id="IPR001915">
    <property type="entry name" value="Peptidase_M48"/>
</dbReference>
<evidence type="ECO:0000256" key="4">
    <source>
        <dbReference type="ARBA" id="ARBA00022670"/>
    </source>
</evidence>
<dbReference type="PANTHER" id="PTHR43221">
    <property type="entry name" value="PROTEASE HTPX"/>
    <property type="match status" value="1"/>
</dbReference>
<feature type="binding site" evidence="12">
    <location>
        <position position="134"/>
    </location>
    <ligand>
        <name>Zn(2+)</name>
        <dbReference type="ChEBI" id="CHEBI:29105"/>
        <note>catalytic</note>
    </ligand>
</feature>
<evidence type="ECO:0000256" key="7">
    <source>
        <dbReference type="ARBA" id="ARBA00022801"/>
    </source>
</evidence>
<feature type="binding site" evidence="12">
    <location>
        <position position="205"/>
    </location>
    <ligand>
        <name>Zn(2+)</name>
        <dbReference type="ChEBI" id="CHEBI:29105"/>
        <note>catalytic</note>
    </ligand>
</feature>
<dbReference type="InterPro" id="IPR050083">
    <property type="entry name" value="HtpX_protease"/>
</dbReference>
<dbReference type="HAMAP" id="MF_00188">
    <property type="entry name" value="Pept_M48_protease_HtpX"/>
    <property type="match status" value="1"/>
</dbReference>
<feature type="binding site" evidence="12">
    <location>
        <position position="130"/>
    </location>
    <ligand>
        <name>Zn(2+)</name>
        <dbReference type="ChEBI" id="CHEBI:29105"/>
        <note>catalytic</note>
    </ligand>
</feature>
<gene>
    <name evidence="12 14" type="primary">htpX</name>
    <name evidence="14" type="ORF">V4D31_05985</name>
</gene>
<dbReference type="GO" id="GO:0006508">
    <property type="term" value="P:proteolysis"/>
    <property type="evidence" value="ECO:0007669"/>
    <property type="project" value="UniProtKB-KW"/>
</dbReference>
<feature type="domain" description="Peptidase M48" evidence="13">
    <location>
        <begin position="64"/>
        <end position="278"/>
    </location>
</feature>
<keyword evidence="9 12" id="KW-1133">Transmembrane helix</keyword>
<keyword evidence="7 12" id="KW-0378">Hydrolase</keyword>
<keyword evidence="6 12" id="KW-0479">Metal-binding</keyword>
<comment type="subcellular location">
    <subcellularLocation>
        <location evidence="1 12">Cell membrane</location>
        <topology evidence="1 12">Multi-pass membrane protein</topology>
    </subcellularLocation>
</comment>
<feature type="transmembrane region" description="Helical" evidence="12">
    <location>
        <begin position="180"/>
        <end position="200"/>
    </location>
</feature>
<evidence type="ECO:0000256" key="3">
    <source>
        <dbReference type="ARBA" id="ARBA00022475"/>
    </source>
</evidence>
<feature type="active site" evidence="12">
    <location>
        <position position="131"/>
    </location>
</feature>
<dbReference type="InterPro" id="IPR022919">
    <property type="entry name" value="Pept_M48_protease_HtpX"/>
</dbReference>
<evidence type="ECO:0000256" key="6">
    <source>
        <dbReference type="ARBA" id="ARBA00022723"/>
    </source>
</evidence>
<keyword evidence="10 12" id="KW-0482">Metalloprotease</keyword>
<dbReference type="KEGG" id="tob:V4D31_05985"/>
<feature type="transmembrane region" description="Helical" evidence="12">
    <location>
        <begin position="7"/>
        <end position="24"/>
    </location>
</feature>
<keyword evidence="4 12" id="KW-0645">Protease</keyword>
<dbReference type="GO" id="GO:0004222">
    <property type="term" value="F:metalloendopeptidase activity"/>
    <property type="evidence" value="ECO:0007669"/>
    <property type="project" value="UniProtKB-UniRule"/>
</dbReference>
<feature type="transmembrane region" description="Helical" evidence="12">
    <location>
        <begin position="30"/>
        <end position="47"/>
    </location>
</feature>
<evidence type="ECO:0000256" key="5">
    <source>
        <dbReference type="ARBA" id="ARBA00022692"/>
    </source>
</evidence>
<dbReference type="CDD" id="cd07336">
    <property type="entry name" value="M48B_HtpX_like"/>
    <property type="match status" value="1"/>
</dbReference>
<comment type="similarity">
    <text evidence="2 12">Belongs to the peptidase M48B family.</text>
</comment>
<evidence type="ECO:0000256" key="2">
    <source>
        <dbReference type="ARBA" id="ARBA00009779"/>
    </source>
</evidence>
<dbReference type="Gene3D" id="3.30.2010.10">
    <property type="entry name" value="Metalloproteases ('zincins'), catalytic domain"/>
    <property type="match status" value="1"/>
</dbReference>
<dbReference type="AlphaFoldDB" id="A0AAU8H297"/>
<dbReference type="EC" id="3.4.24.-" evidence="12"/>
<evidence type="ECO:0000256" key="9">
    <source>
        <dbReference type="ARBA" id="ARBA00022989"/>
    </source>
</evidence>